<evidence type="ECO:0000313" key="6">
    <source>
        <dbReference type="Proteomes" id="UP000037923"/>
    </source>
</evidence>
<dbReference type="PANTHER" id="PTHR31978">
    <property type="entry name" value="INTRAFLAGELLAR TRANSPORT PROTEIN 20 HOMOLOG"/>
    <property type="match status" value="1"/>
</dbReference>
<dbReference type="RefSeq" id="XP_015661677.1">
    <property type="nucleotide sequence ID" value="XM_015800075.1"/>
</dbReference>
<evidence type="ECO:0000256" key="3">
    <source>
        <dbReference type="ARBA" id="ARBA00023273"/>
    </source>
</evidence>
<name>A0A0N0VGL4_LEPPY</name>
<dbReference type="GO" id="GO:0097730">
    <property type="term" value="C:non-motile cilium"/>
    <property type="evidence" value="ECO:0007669"/>
    <property type="project" value="TreeGrafter"/>
</dbReference>
<dbReference type="VEuPathDB" id="TriTrypDB:LpyrH10_04_4680"/>
<keyword evidence="5" id="KW-0969">Cilium</keyword>
<dbReference type="GO" id="GO:0097546">
    <property type="term" value="C:ciliary base"/>
    <property type="evidence" value="ECO:0007669"/>
    <property type="project" value="TreeGrafter"/>
</dbReference>
<keyword evidence="2 4" id="KW-0175">Coiled coil</keyword>
<dbReference type="AlphaFoldDB" id="A0A0N0VGL4"/>
<dbReference type="InterPro" id="IPR028172">
    <property type="entry name" value="FT20"/>
</dbReference>
<dbReference type="GO" id="GO:0036064">
    <property type="term" value="C:ciliary basal body"/>
    <property type="evidence" value="ECO:0007669"/>
    <property type="project" value="TreeGrafter"/>
</dbReference>
<dbReference type="Pfam" id="PF14931">
    <property type="entry name" value="IFT20"/>
    <property type="match status" value="1"/>
</dbReference>
<sequence length="129" mass="15252">MEEDQLIMFDSNGAIRMYGPEKFEELVKAVEVEKRYVEKMDEFLTLVQRTMAIVRKLGDAIEAEKLTAIGSRNIVESEAEERFRAVQEAQVRLREKQMELDRYVAEYESLKRVEQEQQTFFQHLSQAKE</sequence>
<dbReference type="GO" id="GO:0030990">
    <property type="term" value="C:intraciliary transport particle"/>
    <property type="evidence" value="ECO:0007669"/>
    <property type="project" value="TreeGrafter"/>
</dbReference>
<gene>
    <name evidence="5" type="ORF">ABB37_02918</name>
</gene>
<dbReference type="OrthoDB" id="10254896at2759"/>
<proteinExistence type="predicted"/>
<evidence type="ECO:0000256" key="1">
    <source>
        <dbReference type="ARBA" id="ARBA00004138"/>
    </source>
</evidence>
<accession>A0A0N0VGL4</accession>
<protein>
    <submittedName>
        <fullName evidence="5">Putative intraflagellar transport (IFT) protein</fullName>
    </submittedName>
</protein>
<dbReference type="GeneID" id="26903209"/>
<keyword evidence="6" id="KW-1185">Reference proteome</keyword>
<dbReference type="OMA" id="TMAKQRQ"/>
<keyword evidence="5" id="KW-0282">Flagellum</keyword>
<evidence type="ECO:0000313" key="5">
    <source>
        <dbReference type="EMBL" id="KPA83238.1"/>
    </source>
</evidence>
<reference evidence="5 6" key="1">
    <citation type="submission" date="2015-07" db="EMBL/GenBank/DDBJ databases">
        <title>High-quality genome of monoxenous trypanosomatid Leptomonas pyrrhocoris.</title>
        <authorList>
            <person name="Flegontov P."/>
            <person name="Butenko A."/>
            <person name="Firsov S."/>
            <person name="Vlcek C."/>
            <person name="Logacheva M.D."/>
            <person name="Field M."/>
            <person name="Filatov D."/>
            <person name="Flegontova O."/>
            <person name="Gerasimov E."/>
            <person name="Jackson A.P."/>
            <person name="Kelly S."/>
            <person name="Opperdoes F."/>
            <person name="O'Reilly A."/>
            <person name="Votypka J."/>
            <person name="Yurchenko V."/>
            <person name="Lukes J."/>
        </authorList>
    </citation>
    <scope>NUCLEOTIDE SEQUENCE [LARGE SCALE GENOMIC DNA]</scope>
    <source>
        <strain evidence="5">H10</strain>
    </source>
</reference>
<dbReference type="GO" id="GO:0061512">
    <property type="term" value="P:protein localization to cilium"/>
    <property type="evidence" value="ECO:0007669"/>
    <property type="project" value="TreeGrafter"/>
</dbReference>
<keyword evidence="3" id="KW-0966">Cell projection</keyword>
<dbReference type="Proteomes" id="UP000037923">
    <property type="component" value="Unassembled WGS sequence"/>
</dbReference>
<feature type="coiled-coil region" evidence="4">
    <location>
        <begin position="86"/>
        <end position="113"/>
    </location>
</feature>
<evidence type="ECO:0000256" key="2">
    <source>
        <dbReference type="ARBA" id="ARBA00023054"/>
    </source>
</evidence>
<evidence type="ECO:0000256" key="4">
    <source>
        <dbReference type="SAM" id="Coils"/>
    </source>
</evidence>
<dbReference type="PANTHER" id="PTHR31978:SF1">
    <property type="entry name" value="INTRAFLAGELLAR TRANSPORT PROTEIN 20 HOMOLOG"/>
    <property type="match status" value="1"/>
</dbReference>
<dbReference type="EMBL" id="LGTL01000004">
    <property type="protein sequence ID" value="KPA83238.1"/>
    <property type="molecule type" value="Genomic_DNA"/>
</dbReference>
<organism evidence="5 6">
    <name type="scientific">Leptomonas pyrrhocoris</name>
    <name type="common">Firebug parasite</name>
    <dbReference type="NCBI Taxonomy" id="157538"/>
    <lineage>
        <taxon>Eukaryota</taxon>
        <taxon>Discoba</taxon>
        <taxon>Euglenozoa</taxon>
        <taxon>Kinetoplastea</taxon>
        <taxon>Metakinetoplastina</taxon>
        <taxon>Trypanosomatida</taxon>
        <taxon>Trypanosomatidae</taxon>
        <taxon>Leishmaniinae</taxon>
        <taxon>Leptomonas</taxon>
    </lineage>
</organism>
<dbReference type="GO" id="GO:0060271">
    <property type="term" value="P:cilium assembly"/>
    <property type="evidence" value="ECO:0007669"/>
    <property type="project" value="TreeGrafter"/>
</dbReference>
<dbReference type="GO" id="GO:0005737">
    <property type="term" value="C:cytoplasm"/>
    <property type="evidence" value="ECO:0007669"/>
    <property type="project" value="TreeGrafter"/>
</dbReference>
<comment type="subcellular location">
    <subcellularLocation>
        <location evidence="1">Cell projection</location>
        <location evidence="1">Cilium</location>
    </subcellularLocation>
</comment>
<comment type="caution">
    <text evidence="5">The sequence shown here is derived from an EMBL/GenBank/DDBJ whole genome shotgun (WGS) entry which is preliminary data.</text>
</comment>